<organism evidence="1 2">
    <name type="scientific">Pseudovirgaria hyperparasitica</name>
    <dbReference type="NCBI Taxonomy" id="470096"/>
    <lineage>
        <taxon>Eukaryota</taxon>
        <taxon>Fungi</taxon>
        <taxon>Dikarya</taxon>
        <taxon>Ascomycota</taxon>
        <taxon>Pezizomycotina</taxon>
        <taxon>Dothideomycetes</taxon>
        <taxon>Dothideomycetes incertae sedis</taxon>
        <taxon>Acrospermales</taxon>
        <taxon>Acrospermaceae</taxon>
        <taxon>Pseudovirgaria</taxon>
    </lineage>
</organism>
<protein>
    <submittedName>
        <fullName evidence="1">Uncharacterized protein</fullName>
    </submittedName>
</protein>
<name>A0A6A6VW31_9PEZI</name>
<dbReference type="PROSITE" id="PS51257">
    <property type="entry name" value="PROKAR_LIPOPROTEIN"/>
    <property type="match status" value="1"/>
</dbReference>
<reference evidence="1" key="1">
    <citation type="journal article" date="2020" name="Stud. Mycol.">
        <title>101 Dothideomycetes genomes: a test case for predicting lifestyles and emergence of pathogens.</title>
        <authorList>
            <person name="Haridas S."/>
            <person name="Albert R."/>
            <person name="Binder M."/>
            <person name="Bloem J."/>
            <person name="Labutti K."/>
            <person name="Salamov A."/>
            <person name="Andreopoulos B."/>
            <person name="Baker S."/>
            <person name="Barry K."/>
            <person name="Bills G."/>
            <person name="Bluhm B."/>
            <person name="Cannon C."/>
            <person name="Castanera R."/>
            <person name="Culley D."/>
            <person name="Daum C."/>
            <person name="Ezra D."/>
            <person name="Gonzalez J."/>
            <person name="Henrissat B."/>
            <person name="Kuo A."/>
            <person name="Liang C."/>
            <person name="Lipzen A."/>
            <person name="Lutzoni F."/>
            <person name="Magnuson J."/>
            <person name="Mondo S."/>
            <person name="Nolan M."/>
            <person name="Ohm R."/>
            <person name="Pangilinan J."/>
            <person name="Park H.-J."/>
            <person name="Ramirez L."/>
            <person name="Alfaro M."/>
            <person name="Sun H."/>
            <person name="Tritt A."/>
            <person name="Yoshinaga Y."/>
            <person name="Zwiers L.-H."/>
            <person name="Turgeon B."/>
            <person name="Goodwin S."/>
            <person name="Spatafora J."/>
            <person name="Crous P."/>
            <person name="Grigoriev I."/>
        </authorList>
    </citation>
    <scope>NUCLEOTIDE SEQUENCE</scope>
    <source>
        <strain evidence="1">CBS 121739</strain>
    </source>
</reference>
<dbReference type="RefSeq" id="XP_033596365.1">
    <property type="nucleotide sequence ID" value="XM_033739395.1"/>
</dbReference>
<gene>
    <name evidence="1" type="ORF">EJ05DRAFT_159735</name>
</gene>
<dbReference type="Proteomes" id="UP000799437">
    <property type="component" value="Unassembled WGS sequence"/>
</dbReference>
<dbReference type="EMBL" id="ML996582">
    <property type="protein sequence ID" value="KAF2753914.1"/>
    <property type="molecule type" value="Genomic_DNA"/>
</dbReference>
<dbReference type="GeneID" id="54480449"/>
<dbReference type="AlphaFoldDB" id="A0A6A6VW31"/>
<evidence type="ECO:0000313" key="2">
    <source>
        <dbReference type="Proteomes" id="UP000799437"/>
    </source>
</evidence>
<proteinExistence type="predicted"/>
<accession>A0A6A6VW31</accession>
<evidence type="ECO:0000313" key="1">
    <source>
        <dbReference type="EMBL" id="KAF2753914.1"/>
    </source>
</evidence>
<keyword evidence="2" id="KW-1185">Reference proteome</keyword>
<sequence>MLYRKVDGVINPLTWPPCSAIIMACPGWTGDDWDDNLLPWGCSPRQKNFLAGLGGSSGATHVTYYNDANLGLGITTDVWFASKAFLIVVMEPREYGSLVHIQYSFRAGIVARCSEELAGIKLRSF</sequence>